<dbReference type="SUPFAM" id="SSF52540">
    <property type="entry name" value="P-loop containing nucleoside triphosphate hydrolases"/>
    <property type="match status" value="1"/>
</dbReference>
<dbReference type="InterPro" id="IPR038726">
    <property type="entry name" value="PDDEXK_AddAB-type"/>
</dbReference>
<gene>
    <name evidence="3" type="ORF">C900_00289</name>
</gene>
<feature type="domain" description="PD-(D/E)XK endonuclease-like" evidence="2">
    <location>
        <begin position="659"/>
        <end position="985"/>
    </location>
</feature>
<accession>L8JJW5</accession>
<proteinExistence type="predicted"/>
<dbReference type="Gene3D" id="3.90.320.10">
    <property type="match status" value="1"/>
</dbReference>
<dbReference type="Pfam" id="PF12705">
    <property type="entry name" value="PDDEXK_1"/>
    <property type="match status" value="1"/>
</dbReference>
<sequence>MKTFLQEIAEQLVKDHGNKLGDVTVIFPNRRAGLFFREYIKQQLTGPVWSPRILSFQDFIAQQSPSQIADKLFLVYRLFEVYAQVMKTTEGFDRFYYWGQMLLKDFDDLDKYLVNAENLYSNLSRQKQLDLTFDFLLPEQKEVIQRFWQGFDQSKSAQKERFEFVWDRLFKVYTQFQRSLKNDGLAYEGMQYRFVAENLDKIPFKDITGPVIFAGFNALTLTEEKIISWFITNKQARIIWDLDEYYLSDSHQEAGNFLREYRAKQVFTSSFGKEYPSMIRSGDKEVNIVGVPQHVGQAKVVGQMLGQLLREKPDLDLRKIAVVLADETLLFPVLHSLPDEVTAINVTMGFPLAYAPVNSLIEHILDLQRTIRKDPEEHILFNFKPALAIFRHPLIMPHNPTGMQRLIEDIERNNKVFLTTSDLIDEQIIRLIFQQAADDLIRYLSDILLALHQLSASEEVSVEVEYIHHYYQILNRYAALLSAVDQKTDLKSFSQLFKQLVRTERLPFTGEPLRGLQIMGVLETRNLDFEHVFVLSMNEDFFPSQGGKHSFIPYNLRKAYGLPNYDQQDAIYAYLFYRLLQRPKHIELFYNTEGNDLGGEEMSRYLQQLIHESGLPIKTHVLSNYAEVDDKIDIVIKKDALVMQSLHRYVKNDTPATKRLSPSALSTYLDCSLKFYLRYVADLYEKDDMDEDVDARSLGNVLHYAMEVLYEDYINEKGQATIDKDDVKKLRKRIEVAAVKAFRKQFAVSDDRKFYFEGKNIIAKEIVKDFIKSILDLDEQYAPFDFVGAEKKYELDLPIPAPGTQSSEPKTQNSELRTENSELRTENSELRTQNSELRTQNSELIIGLRGTIDRLDKKDGRVRLIDYKTGQDKHLFENMEELFDRKKKNKAAFQTFYYALLYQYEKQPDEVMIPAVFNKDTLFMGEDVLLQHRGTGKVENAALYLNKYTTLLKELLSEIFNPQVPFGQTDDESKCRFCAYAGICDRS</sequence>
<evidence type="ECO:0000256" key="1">
    <source>
        <dbReference type="SAM" id="MobiDB-lite"/>
    </source>
</evidence>
<dbReference type="InterPro" id="IPR011604">
    <property type="entry name" value="PDDEXK-like_dom_sf"/>
</dbReference>
<feature type="region of interest" description="Disordered" evidence="1">
    <location>
        <begin position="798"/>
        <end position="835"/>
    </location>
</feature>
<keyword evidence="4" id="KW-1185">Reference proteome</keyword>
<dbReference type="Gene3D" id="3.40.50.300">
    <property type="entry name" value="P-loop containing nucleotide triphosphate hydrolases"/>
    <property type="match status" value="1"/>
</dbReference>
<evidence type="ECO:0000259" key="2">
    <source>
        <dbReference type="Pfam" id="PF12705"/>
    </source>
</evidence>
<dbReference type="Proteomes" id="UP000011135">
    <property type="component" value="Unassembled WGS sequence"/>
</dbReference>
<evidence type="ECO:0000313" key="3">
    <source>
        <dbReference type="EMBL" id="ELR68548.1"/>
    </source>
</evidence>
<comment type="caution">
    <text evidence="3">The sequence shown here is derived from an EMBL/GenBank/DDBJ whole genome shotgun (WGS) entry which is preliminary data.</text>
</comment>
<name>L8JJW5_9BACT</name>
<dbReference type="InterPro" id="IPR027417">
    <property type="entry name" value="P-loop_NTPase"/>
</dbReference>
<protein>
    <recommendedName>
        <fullName evidence="2">PD-(D/E)XK endonuclease-like domain-containing protein</fullName>
    </recommendedName>
</protein>
<evidence type="ECO:0000313" key="4">
    <source>
        <dbReference type="Proteomes" id="UP000011135"/>
    </source>
</evidence>
<dbReference type="AlphaFoldDB" id="L8JJW5"/>
<dbReference type="EMBL" id="AMZN01000110">
    <property type="protein sequence ID" value="ELR68548.1"/>
    <property type="molecule type" value="Genomic_DNA"/>
</dbReference>
<dbReference type="eggNOG" id="COG3857">
    <property type="taxonomic scope" value="Bacteria"/>
</dbReference>
<reference evidence="3 4" key="1">
    <citation type="submission" date="2012-12" db="EMBL/GenBank/DDBJ databases">
        <title>Genome assembly of Fulvivirga imtechensis AK7.</title>
        <authorList>
            <person name="Nupur N."/>
            <person name="Khatri I."/>
            <person name="Kumar R."/>
            <person name="Subramanian S."/>
            <person name="Pinnaka A."/>
        </authorList>
    </citation>
    <scope>NUCLEOTIDE SEQUENCE [LARGE SCALE GENOMIC DNA]</scope>
    <source>
        <strain evidence="3 4">AK7</strain>
    </source>
</reference>
<feature type="compositionally biased region" description="Polar residues" evidence="1">
    <location>
        <begin position="803"/>
        <end position="815"/>
    </location>
</feature>
<dbReference type="RefSeq" id="WP_009583199.1">
    <property type="nucleotide sequence ID" value="NZ_AMZN01000110.1"/>
</dbReference>
<organism evidence="3 4">
    <name type="scientific">Fulvivirga imtechensis AK7</name>
    <dbReference type="NCBI Taxonomy" id="1237149"/>
    <lineage>
        <taxon>Bacteria</taxon>
        <taxon>Pseudomonadati</taxon>
        <taxon>Bacteroidota</taxon>
        <taxon>Cytophagia</taxon>
        <taxon>Cytophagales</taxon>
        <taxon>Fulvivirgaceae</taxon>
        <taxon>Fulvivirga</taxon>
    </lineage>
</organism>
<dbReference type="PATRIC" id="fig|1237149.3.peg.5403"/>
<feature type="compositionally biased region" description="Basic and acidic residues" evidence="1">
    <location>
        <begin position="816"/>
        <end position="829"/>
    </location>
</feature>
<dbReference type="STRING" id="1237149.C900_00289"/>
<dbReference type="OrthoDB" id="9762792at2"/>